<dbReference type="GO" id="GO:0009307">
    <property type="term" value="P:DNA restriction-modification system"/>
    <property type="evidence" value="ECO:0007669"/>
    <property type="project" value="UniProtKB-KW"/>
</dbReference>
<dbReference type="PROSITE" id="PS00092">
    <property type="entry name" value="N6_MTASE"/>
    <property type="match status" value="1"/>
</dbReference>
<reference evidence="7 8" key="1">
    <citation type="submission" date="2020-07" db="EMBL/GenBank/DDBJ databases">
        <title>Sequencing the genomes of 1000 actinobacteria strains.</title>
        <authorList>
            <person name="Klenk H.-P."/>
        </authorList>
    </citation>
    <scope>NUCLEOTIDE SEQUENCE [LARGE SCALE GENOMIC DNA]</scope>
    <source>
        <strain evidence="7 8">DSM 103833</strain>
    </source>
</reference>
<keyword evidence="4" id="KW-0680">Restriction system</keyword>
<dbReference type="InterPro" id="IPR029063">
    <property type="entry name" value="SAM-dependent_MTases_sf"/>
</dbReference>
<dbReference type="GO" id="GO:0032259">
    <property type="term" value="P:methylation"/>
    <property type="evidence" value="ECO:0007669"/>
    <property type="project" value="UniProtKB-KW"/>
</dbReference>
<accession>A0A853C5Y7</accession>
<comment type="catalytic activity">
    <reaction evidence="5">
        <text>a 2'-deoxyadenosine in DNA + S-adenosyl-L-methionine = an N(6)-methyl-2'-deoxyadenosine in DNA + S-adenosyl-L-homocysteine + H(+)</text>
        <dbReference type="Rhea" id="RHEA:15197"/>
        <dbReference type="Rhea" id="RHEA-COMP:12418"/>
        <dbReference type="Rhea" id="RHEA-COMP:12419"/>
        <dbReference type="ChEBI" id="CHEBI:15378"/>
        <dbReference type="ChEBI" id="CHEBI:57856"/>
        <dbReference type="ChEBI" id="CHEBI:59789"/>
        <dbReference type="ChEBI" id="CHEBI:90615"/>
        <dbReference type="ChEBI" id="CHEBI:90616"/>
        <dbReference type="EC" id="2.1.1.72"/>
    </reaction>
</comment>
<dbReference type="InterPro" id="IPR002052">
    <property type="entry name" value="DNA_methylase_N6_adenine_CS"/>
</dbReference>
<dbReference type="PRINTS" id="PR00507">
    <property type="entry name" value="N12N6MTFRASE"/>
</dbReference>
<dbReference type="SUPFAM" id="SSF53335">
    <property type="entry name" value="S-adenosyl-L-methionine-dependent methyltransferases"/>
    <property type="match status" value="1"/>
</dbReference>
<dbReference type="Gene3D" id="3.40.50.150">
    <property type="entry name" value="Vaccinia Virus protein VP39"/>
    <property type="match status" value="1"/>
</dbReference>
<sequence length="467" mass="48670">MDERERAEELAAAYEARLAADRDGRRAKGAFYTPPELVSWVLDRAVPPGARRVLDPACGTGHFLVAAARIVGVAGVFGSDLDAEAVAIARQRLAAEDPSVPVAQIERQVRVADGLTAWTGETFDAVVGNPPFLGQLKRGTAAAGARAHGLGAYTDTSAVFLHRSLDLVADGGTVALVQPLSVLAARDAAKVRTAVAGRGRVGELWVSEGAEFAGAAVRTCVPVVRVGEPGGQTEWGRLAAPHFGIPEVEMPRGTGVLGDLAACTADFRDQYYGLVPHVRDGGDGAPLVTTGLLEPGACEWGMRPTRFARRSYAAPVVDVAGLRAADARLGAWADARLVPKVVVAGQGRVIEAAADEHGAWLPSVPVVSVVPHDPADVWRVLAVLLAPPVVADAAARYLGAGLVPGSVKVSARQIAALPLPADETAWREGAALARAALLEELAGVMSAAYGCADPAVARWWLDRARRT</sequence>
<keyword evidence="3" id="KW-0808">Transferase</keyword>
<dbReference type="PANTHER" id="PTHR33841:SF1">
    <property type="entry name" value="DNA METHYLTRANSFERASE A"/>
    <property type="match status" value="1"/>
</dbReference>
<evidence type="ECO:0000256" key="5">
    <source>
        <dbReference type="ARBA" id="ARBA00047942"/>
    </source>
</evidence>
<evidence type="ECO:0000256" key="2">
    <source>
        <dbReference type="ARBA" id="ARBA00022603"/>
    </source>
</evidence>
<evidence type="ECO:0000256" key="1">
    <source>
        <dbReference type="ARBA" id="ARBA00011900"/>
    </source>
</evidence>
<dbReference type="CDD" id="cd02440">
    <property type="entry name" value="AdoMet_MTases"/>
    <property type="match status" value="1"/>
</dbReference>
<evidence type="ECO:0000259" key="6">
    <source>
        <dbReference type="Pfam" id="PF02384"/>
    </source>
</evidence>
<dbReference type="EC" id="2.1.1.72" evidence="1"/>
<evidence type="ECO:0000256" key="3">
    <source>
        <dbReference type="ARBA" id="ARBA00022679"/>
    </source>
</evidence>
<feature type="domain" description="DNA methylase adenine-specific" evidence="6">
    <location>
        <begin position="10"/>
        <end position="188"/>
    </location>
</feature>
<dbReference type="GO" id="GO:0003677">
    <property type="term" value="F:DNA binding"/>
    <property type="evidence" value="ECO:0007669"/>
    <property type="project" value="InterPro"/>
</dbReference>
<name>A0A853C5Y7_9ACTN</name>
<evidence type="ECO:0000313" key="8">
    <source>
        <dbReference type="Proteomes" id="UP000530424"/>
    </source>
</evidence>
<dbReference type="RefSeq" id="WP_179668121.1">
    <property type="nucleotide sequence ID" value="NZ_JACCFP010000001.1"/>
</dbReference>
<dbReference type="InterPro" id="IPR050953">
    <property type="entry name" value="N4_N6_ade-DNA_methylase"/>
</dbReference>
<proteinExistence type="predicted"/>
<dbReference type="PANTHER" id="PTHR33841">
    <property type="entry name" value="DNA METHYLTRANSFERASE YEEA-RELATED"/>
    <property type="match status" value="1"/>
</dbReference>
<dbReference type="Pfam" id="PF02384">
    <property type="entry name" value="N6_Mtase"/>
    <property type="match status" value="1"/>
</dbReference>
<dbReference type="GO" id="GO:0008170">
    <property type="term" value="F:N-methyltransferase activity"/>
    <property type="evidence" value="ECO:0007669"/>
    <property type="project" value="InterPro"/>
</dbReference>
<dbReference type="AlphaFoldDB" id="A0A853C5Y7"/>
<keyword evidence="2" id="KW-0489">Methyltransferase</keyword>
<dbReference type="EMBL" id="JACCFP010000001">
    <property type="protein sequence ID" value="NYJ01663.1"/>
    <property type="molecule type" value="Genomic_DNA"/>
</dbReference>
<comment type="caution">
    <text evidence="7">The sequence shown here is derived from an EMBL/GenBank/DDBJ whole genome shotgun (WGS) entry which is preliminary data.</text>
</comment>
<evidence type="ECO:0000256" key="4">
    <source>
        <dbReference type="ARBA" id="ARBA00022747"/>
    </source>
</evidence>
<evidence type="ECO:0000313" key="7">
    <source>
        <dbReference type="EMBL" id="NYJ01663.1"/>
    </source>
</evidence>
<gene>
    <name evidence="7" type="ORF">HNR19_002361</name>
</gene>
<dbReference type="GO" id="GO:0009007">
    <property type="term" value="F:site-specific DNA-methyltransferase (adenine-specific) activity"/>
    <property type="evidence" value="ECO:0007669"/>
    <property type="project" value="UniProtKB-EC"/>
</dbReference>
<dbReference type="Proteomes" id="UP000530424">
    <property type="component" value="Unassembled WGS sequence"/>
</dbReference>
<keyword evidence="8" id="KW-1185">Reference proteome</keyword>
<organism evidence="7 8">
    <name type="scientific">Nocardioides thalensis</name>
    <dbReference type="NCBI Taxonomy" id="1914755"/>
    <lineage>
        <taxon>Bacteria</taxon>
        <taxon>Bacillati</taxon>
        <taxon>Actinomycetota</taxon>
        <taxon>Actinomycetes</taxon>
        <taxon>Propionibacteriales</taxon>
        <taxon>Nocardioidaceae</taxon>
        <taxon>Nocardioides</taxon>
    </lineage>
</organism>
<dbReference type="InterPro" id="IPR003356">
    <property type="entry name" value="DNA_methylase_A-5"/>
</dbReference>
<protein>
    <recommendedName>
        <fullName evidence="1">site-specific DNA-methyltransferase (adenine-specific)</fullName>
        <ecNumber evidence="1">2.1.1.72</ecNumber>
    </recommendedName>
</protein>